<evidence type="ECO:0000313" key="1">
    <source>
        <dbReference type="EMBL" id="RII00766.1"/>
    </source>
</evidence>
<dbReference type="EMBL" id="NDHY01000002">
    <property type="protein sequence ID" value="RII00766.1"/>
    <property type="molecule type" value="Genomic_DNA"/>
</dbReference>
<proteinExistence type="predicted"/>
<comment type="caution">
    <text evidence="1">The sequence shown here is derived from an EMBL/GenBank/DDBJ whole genome shotgun (WGS) entry which is preliminary data.</text>
</comment>
<gene>
    <name evidence="1" type="ORF">B9J77_01765</name>
</gene>
<dbReference type="Proteomes" id="UP000266287">
    <property type="component" value="Unassembled WGS sequence"/>
</dbReference>
<name>A0A399FZ71_UNCN2</name>
<accession>A0A399FZ71</accession>
<sequence length="88" mass="9961">MALDVVIKDRESVQEITTAILKKGDGDLMCGVLKDLSLDGRPISTTYDLICQSVDLFPERIALEYIRLKKLRKISCVIISLQKYLKMS</sequence>
<evidence type="ECO:0000313" key="2">
    <source>
        <dbReference type="Proteomes" id="UP000266287"/>
    </source>
</evidence>
<organism evidence="1 2">
    <name type="scientific">candidate division NPL-UPA2 bacterium Unc8</name>
    <dbReference type="NCBI Taxonomy" id="1980939"/>
    <lineage>
        <taxon>Bacteria</taxon>
    </lineage>
</organism>
<reference evidence="1 2" key="1">
    <citation type="submission" date="2018-08" db="EMBL/GenBank/DDBJ databases">
        <title>Draft genome of candidate division NPL-UPA2 bacterium Unc8 that adapted to ultra-basic serpentinizing groundwater.</title>
        <authorList>
            <person name="Ishii S."/>
            <person name="Suzuki S."/>
            <person name="Nealson K.H."/>
        </authorList>
    </citation>
    <scope>NUCLEOTIDE SEQUENCE [LARGE SCALE GENOMIC DNA]</scope>
    <source>
        <strain evidence="1">Unc8</strain>
    </source>
</reference>
<dbReference type="AlphaFoldDB" id="A0A399FZ71"/>
<protein>
    <submittedName>
        <fullName evidence="1">Uncharacterized protein</fullName>
    </submittedName>
</protein>